<keyword evidence="6" id="KW-1185">Reference proteome</keyword>
<evidence type="ECO:0000256" key="3">
    <source>
        <dbReference type="SAM" id="SignalP"/>
    </source>
</evidence>
<dbReference type="Gene3D" id="3.20.20.80">
    <property type="entry name" value="Glycosidases"/>
    <property type="match status" value="1"/>
</dbReference>
<accession>A0ABW1XLB2</accession>
<dbReference type="SMART" id="SM00642">
    <property type="entry name" value="Aamy"/>
    <property type="match status" value="1"/>
</dbReference>
<dbReference type="Pfam" id="PF09087">
    <property type="entry name" value="Cyc-maltodext_N"/>
    <property type="match status" value="1"/>
</dbReference>
<dbReference type="SUPFAM" id="SSF81296">
    <property type="entry name" value="E set domains"/>
    <property type="match status" value="1"/>
</dbReference>
<sequence length="603" mass="67925">MRFKPLLLSLLSFSALAELDHVQPSSWWIGMQHKDVQIMLHGNDIGDDKVRVSYPGVALIDVQHTDNNNYLFVTLRISDDAKPGKVGITLDSDTAWVDLLEREPGSAQRQGFNNSDVIYLITPDRFANGDSTNDEVADLKEGKNREHVGGRHGGDIQGIIDHLDYLDDMGYTQLWLMPVLENDQASYSYHGYSTTDYYRIDPRYGSNGLYRQLSDQLAKRNMGLIKDVILNHIGSEHWWMKDMPASDWINHGGKFVGTNHRRETMHDPHAAPGEAAGFKDGWFVPSMPDLNQRNPLLATYLIQNSIWWIETAKLSGIRLDTYSYPDSAFLSEYTRRVMQEYPNFSMVGEEWSTNPAIVSYWQRGTKRHDGYQSALSSLMDFPLQDAVVKGLTAPETWSSGISSIYQTLANDFVYGNANDLVVFPDNHDMSRIFSQLNEDIALTKMALAFYATTRGTPQYFYGTEILMKNPGTDDHGVIRSDFPGGWPDDKVNGFNGKGLTAEQAGMQAWLRQLLNWRKTSAAVTSGELVHYIPYDGTYVYFRVADKQRVMVVLNKGQARTVPMSYFHAMLGDAKQGKDVMLGSDVALSGDLALDAKSVRIIEF</sequence>
<name>A0ABW1XLB2_9ALTE</name>
<keyword evidence="1 5" id="KW-0378">Hydrolase</keyword>
<dbReference type="EMBL" id="JBHSUS010000001">
    <property type="protein sequence ID" value="MFC6440844.1"/>
    <property type="molecule type" value="Genomic_DNA"/>
</dbReference>
<dbReference type="SUPFAM" id="SSF51011">
    <property type="entry name" value="Glycosyl hydrolase domain"/>
    <property type="match status" value="1"/>
</dbReference>
<dbReference type="PANTHER" id="PTHR10357">
    <property type="entry name" value="ALPHA-AMYLASE FAMILY MEMBER"/>
    <property type="match status" value="1"/>
</dbReference>
<dbReference type="InterPro" id="IPR013783">
    <property type="entry name" value="Ig-like_fold"/>
</dbReference>
<dbReference type="Gene3D" id="2.60.40.10">
    <property type="entry name" value="Immunoglobulins"/>
    <property type="match status" value="1"/>
</dbReference>
<keyword evidence="2 5" id="KW-0326">Glycosidase</keyword>
<feature type="chain" id="PRO_5046164527" evidence="3">
    <location>
        <begin position="18"/>
        <end position="603"/>
    </location>
</feature>
<evidence type="ECO:0000256" key="1">
    <source>
        <dbReference type="ARBA" id="ARBA00022801"/>
    </source>
</evidence>
<dbReference type="InterPro" id="IPR017853">
    <property type="entry name" value="GH"/>
</dbReference>
<dbReference type="EC" id="3.2.1.-" evidence="5"/>
<dbReference type="PANTHER" id="PTHR10357:SF210">
    <property type="entry name" value="MALTODEXTRIN GLUCOSIDASE"/>
    <property type="match status" value="1"/>
</dbReference>
<feature type="signal peptide" evidence="3">
    <location>
        <begin position="1"/>
        <end position="17"/>
    </location>
</feature>
<evidence type="ECO:0000313" key="5">
    <source>
        <dbReference type="EMBL" id="MFC6440844.1"/>
    </source>
</evidence>
<organism evidence="5 6">
    <name type="scientific">Pseudobowmanella zhangzhouensis</name>
    <dbReference type="NCBI Taxonomy" id="1537679"/>
    <lineage>
        <taxon>Bacteria</taxon>
        <taxon>Pseudomonadati</taxon>
        <taxon>Pseudomonadota</taxon>
        <taxon>Gammaproteobacteria</taxon>
        <taxon>Alteromonadales</taxon>
        <taxon>Alteromonadaceae</taxon>
    </lineage>
</organism>
<keyword evidence="3" id="KW-0732">Signal</keyword>
<dbReference type="CDD" id="cd11340">
    <property type="entry name" value="AmyAc_bac_CMD_like_3"/>
    <property type="match status" value="1"/>
</dbReference>
<gene>
    <name evidence="5" type="ORF">ACFP85_11885</name>
</gene>
<dbReference type="GO" id="GO:0016798">
    <property type="term" value="F:hydrolase activity, acting on glycosyl bonds"/>
    <property type="evidence" value="ECO:0007669"/>
    <property type="project" value="UniProtKB-KW"/>
</dbReference>
<dbReference type="RefSeq" id="WP_131259755.1">
    <property type="nucleotide sequence ID" value="NZ_JBHSUS010000001.1"/>
</dbReference>
<dbReference type="InterPro" id="IPR013780">
    <property type="entry name" value="Glyco_hydro_b"/>
</dbReference>
<dbReference type="Gene3D" id="2.60.40.1180">
    <property type="entry name" value="Golgi alpha-mannosidase II"/>
    <property type="match status" value="1"/>
</dbReference>
<evidence type="ECO:0000259" key="4">
    <source>
        <dbReference type="SMART" id="SM00642"/>
    </source>
</evidence>
<protein>
    <submittedName>
        <fullName evidence="5">Glycoside hydrolase family 13 protein</fullName>
        <ecNumber evidence="5">3.2.1.-</ecNumber>
    </submittedName>
</protein>
<feature type="domain" description="Glycosyl hydrolase family 13 catalytic" evidence="4">
    <location>
        <begin position="120"/>
        <end position="517"/>
    </location>
</feature>
<evidence type="ECO:0000313" key="6">
    <source>
        <dbReference type="Proteomes" id="UP001596364"/>
    </source>
</evidence>
<dbReference type="Pfam" id="PF00128">
    <property type="entry name" value="Alpha-amylase"/>
    <property type="match status" value="1"/>
</dbReference>
<dbReference type="InterPro" id="IPR015171">
    <property type="entry name" value="Cyc-maltodext_N"/>
</dbReference>
<dbReference type="SUPFAM" id="SSF51445">
    <property type="entry name" value="(Trans)glycosidases"/>
    <property type="match status" value="1"/>
</dbReference>
<dbReference type="InterPro" id="IPR014756">
    <property type="entry name" value="Ig_E-set"/>
</dbReference>
<evidence type="ECO:0000256" key="2">
    <source>
        <dbReference type="ARBA" id="ARBA00023295"/>
    </source>
</evidence>
<reference evidence="6" key="1">
    <citation type="journal article" date="2019" name="Int. J. Syst. Evol. Microbiol.">
        <title>The Global Catalogue of Microorganisms (GCM) 10K type strain sequencing project: providing services to taxonomists for standard genome sequencing and annotation.</title>
        <authorList>
            <consortium name="The Broad Institute Genomics Platform"/>
            <consortium name="The Broad Institute Genome Sequencing Center for Infectious Disease"/>
            <person name="Wu L."/>
            <person name="Ma J."/>
        </authorList>
    </citation>
    <scope>NUCLEOTIDE SEQUENCE [LARGE SCALE GENOMIC DNA]</scope>
    <source>
        <strain evidence="6">CGMCC 1.16031</strain>
    </source>
</reference>
<dbReference type="InterPro" id="IPR006047">
    <property type="entry name" value="GH13_cat_dom"/>
</dbReference>
<comment type="caution">
    <text evidence="5">The sequence shown here is derived from an EMBL/GenBank/DDBJ whole genome shotgun (WGS) entry which is preliminary data.</text>
</comment>
<dbReference type="Proteomes" id="UP001596364">
    <property type="component" value="Unassembled WGS sequence"/>
</dbReference>
<proteinExistence type="predicted"/>